<evidence type="ECO:0000313" key="2">
    <source>
        <dbReference type="EMBL" id="KAG8068386.1"/>
    </source>
</evidence>
<sequence length="98" mass="10444">MAIPAVAERAGGNRAAMRPTRRGQIKDKITRNAVAALVSIFAALLRALAQTTAAAAAFASLTTPTERQLKRTSVKERKKKPLVYLASIVSSSCSLLFC</sequence>
<reference evidence="2" key="2">
    <citation type="submission" date="2021-02" db="EMBL/GenBank/DDBJ databases">
        <authorList>
            <person name="Kimball J.A."/>
            <person name="Haas M.W."/>
            <person name="Macchietto M."/>
            <person name="Kono T."/>
            <person name="Duquette J."/>
            <person name="Shao M."/>
        </authorList>
    </citation>
    <scope>NUCLEOTIDE SEQUENCE</scope>
    <source>
        <tissue evidence="2">Fresh leaf tissue</tissue>
    </source>
</reference>
<reference evidence="2" key="1">
    <citation type="journal article" date="2021" name="bioRxiv">
        <title>Whole Genome Assembly and Annotation of Northern Wild Rice, Zizania palustris L., Supports a Whole Genome Duplication in the Zizania Genus.</title>
        <authorList>
            <person name="Haas M."/>
            <person name="Kono T."/>
            <person name="Macchietto M."/>
            <person name="Millas R."/>
            <person name="McGilp L."/>
            <person name="Shao M."/>
            <person name="Duquette J."/>
            <person name="Hirsch C.N."/>
            <person name="Kimball J."/>
        </authorList>
    </citation>
    <scope>NUCLEOTIDE SEQUENCE</scope>
    <source>
        <tissue evidence="2">Fresh leaf tissue</tissue>
    </source>
</reference>
<comment type="caution">
    <text evidence="2">The sequence shown here is derived from an EMBL/GenBank/DDBJ whole genome shotgun (WGS) entry which is preliminary data.</text>
</comment>
<proteinExistence type="predicted"/>
<accession>A0A8J5VR86</accession>
<protein>
    <submittedName>
        <fullName evidence="2">Uncharacterized protein</fullName>
    </submittedName>
</protein>
<feature type="region of interest" description="Disordered" evidence="1">
    <location>
        <begin position="1"/>
        <end position="23"/>
    </location>
</feature>
<organism evidence="2 3">
    <name type="scientific">Zizania palustris</name>
    <name type="common">Northern wild rice</name>
    <dbReference type="NCBI Taxonomy" id="103762"/>
    <lineage>
        <taxon>Eukaryota</taxon>
        <taxon>Viridiplantae</taxon>
        <taxon>Streptophyta</taxon>
        <taxon>Embryophyta</taxon>
        <taxon>Tracheophyta</taxon>
        <taxon>Spermatophyta</taxon>
        <taxon>Magnoliopsida</taxon>
        <taxon>Liliopsida</taxon>
        <taxon>Poales</taxon>
        <taxon>Poaceae</taxon>
        <taxon>BOP clade</taxon>
        <taxon>Oryzoideae</taxon>
        <taxon>Oryzeae</taxon>
        <taxon>Zizaniinae</taxon>
        <taxon>Zizania</taxon>
    </lineage>
</organism>
<dbReference type="Proteomes" id="UP000729402">
    <property type="component" value="Unassembled WGS sequence"/>
</dbReference>
<keyword evidence="3" id="KW-1185">Reference proteome</keyword>
<gene>
    <name evidence="2" type="ORF">GUJ93_ZPchr0005g15014</name>
</gene>
<dbReference type="AlphaFoldDB" id="A0A8J5VR86"/>
<evidence type="ECO:0000256" key="1">
    <source>
        <dbReference type="SAM" id="MobiDB-lite"/>
    </source>
</evidence>
<evidence type="ECO:0000313" key="3">
    <source>
        <dbReference type="Proteomes" id="UP000729402"/>
    </source>
</evidence>
<dbReference type="EMBL" id="JAAALK010000284">
    <property type="protein sequence ID" value="KAG8068386.1"/>
    <property type="molecule type" value="Genomic_DNA"/>
</dbReference>
<name>A0A8J5VR86_ZIZPA</name>